<keyword evidence="3" id="KW-1133">Transmembrane helix</keyword>
<dbReference type="PANTHER" id="PTHR24243:SF230">
    <property type="entry name" value="G-PROTEIN COUPLED RECEPTORS FAMILY 1 PROFILE DOMAIN-CONTAINING PROTEIN"/>
    <property type="match status" value="1"/>
</dbReference>
<evidence type="ECO:0000256" key="3">
    <source>
        <dbReference type="ARBA" id="ARBA00022989"/>
    </source>
</evidence>
<evidence type="ECO:0000256" key="1">
    <source>
        <dbReference type="ARBA" id="ARBA00004141"/>
    </source>
</evidence>
<keyword evidence="7" id="KW-0807">Transducer</keyword>
<proteinExistence type="predicted"/>
<keyword evidence="9" id="KW-1185">Reference proteome</keyword>
<dbReference type="GO" id="GO:0005886">
    <property type="term" value="C:plasma membrane"/>
    <property type="evidence" value="ECO:0007669"/>
    <property type="project" value="TreeGrafter"/>
</dbReference>
<keyword evidence="4" id="KW-0297">G-protein coupled receptor</keyword>
<evidence type="ECO:0000256" key="2">
    <source>
        <dbReference type="ARBA" id="ARBA00022692"/>
    </source>
</evidence>
<dbReference type="EMBL" id="CAIIXF020000005">
    <property type="protein sequence ID" value="CAH1784483.1"/>
    <property type="molecule type" value="Genomic_DNA"/>
</dbReference>
<accession>A0A8J1XG19</accession>
<reference evidence="8" key="1">
    <citation type="submission" date="2022-03" db="EMBL/GenBank/DDBJ databases">
        <authorList>
            <person name="Martin C."/>
        </authorList>
    </citation>
    <scope>NUCLEOTIDE SEQUENCE</scope>
</reference>
<dbReference type="Proteomes" id="UP000749559">
    <property type="component" value="Unassembled WGS sequence"/>
</dbReference>
<dbReference type="InterPro" id="IPR017452">
    <property type="entry name" value="GPCR_Rhodpsn_7TM"/>
</dbReference>
<evidence type="ECO:0000256" key="7">
    <source>
        <dbReference type="ARBA" id="ARBA00023224"/>
    </source>
</evidence>
<comment type="caution">
    <text evidence="8">The sequence shown here is derived from an EMBL/GenBank/DDBJ whole genome shotgun (WGS) entry which is preliminary data.</text>
</comment>
<evidence type="ECO:0000313" key="9">
    <source>
        <dbReference type="Proteomes" id="UP000749559"/>
    </source>
</evidence>
<name>A0A8J1XG19_OWEFU</name>
<dbReference type="GO" id="GO:0004930">
    <property type="term" value="F:G protein-coupled receptor activity"/>
    <property type="evidence" value="ECO:0007669"/>
    <property type="project" value="UniProtKB-KW"/>
</dbReference>
<dbReference type="Gene3D" id="1.20.1070.10">
    <property type="entry name" value="Rhodopsin 7-helix transmembrane proteins"/>
    <property type="match status" value="1"/>
</dbReference>
<evidence type="ECO:0000256" key="4">
    <source>
        <dbReference type="ARBA" id="ARBA00023040"/>
    </source>
</evidence>
<dbReference type="PANTHER" id="PTHR24243">
    <property type="entry name" value="G-PROTEIN COUPLED RECEPTOR"/>
    <property type="match status" value="1"/>
</dbReference>
<dbReference type="AlphaFoldDB" id="A0A8J1XG19"/>
<keyword evidence="5" id="KW-0472">Membrane</keyword>
<comment type="subcellular location">
    <subcellularLocation>
        <location evidence="1">Membrane</location>
        <topology evidence="1">Multi-pass membrane protein</topology>
    </subcellularLocation>
</comment>
<dbReference type="SUPFAM" id="SSF81321">
    <property type="entry name" value="Family A G protein-coupled receptor-like"/>
    <property type="match status" value="1"/>
</dbReference>
<evidence type="ECO:0000313" key="8">
    <source>
        <dbReference type="EMBL" id="CAH1784483.1"/>
    </source>
</evidence>
<evidence type="ECO:0000256" key="5">
    <source>
        <dbReference type="ARBA" id="ARBA00023136"/>
    </source>
</evidence>
<dbReference type="OrthoDB" id="6074760at2759"/>
<evidence type="ECO:0000256" key="6">
    <source>
        <dbReference type="ARBA" id="ARBA00023170"/>
    </source>
</evidence>
<keyword evidence="6" id="KW-0675">Receptor</keyword>
<dbReference type="PROSITE" id="PS50262">
    <property type="entry name" value="G_PROTEIN_RECEP_F1_2"/>
    <property type="match status" value="1"/>
</dbReference>
<protein>
    <submittedName>
        <fullName evidence="8">Uncharacterized protein</fullName>
    </submittedName>
</protein>
<gene>
    <name evidence="8" type="ORF">OFUS_LOCUS10672</name>
</gene>
<keyword evidence="2" id="KW-0812">Transmembrane</keyword>
<sequence>MDITVSFTATTIFQSEGNSENPVERFNVSFEDIIENGVEIEMRTLKPMMPLLGRVAIGMEMYFKPIVTLLGIGLNGLVVFLLRTPELKAISISSYYIAVGVSDMIFLGTSFVMWTRKVGFNALLFNGLCQILMYLTYMSYFISTWLLLSPVIQRVVILCNTDLEVKKASVVIGFVTSLAILFYSYILWTFGVYDAHMGLVCAPREQYRDLTETLFKIDTIANALIPVVLTLFFLAVFISAMIWRKYKQRKCVRKTPVRLEDYGFSNDSGTRECMETLIFILLVTTTSYIMTLPAAIERLKFFFYGPAGRSTITINDIWRNEIFLNVQLTSFSTKLGACMYFRRFRRVLCRYLKRCFKRKDDDMETGSIEELAHMTIPNLPTPT</sequence>
<organism evidence="8 9">
    <name type="scientific">Owenia fusiformis</name>
    <name type="common">Polychaete worm</name>
    <dbReference type="NCBI Taxonomy" id="6347"/>
    <lineage>
        <taxon>Eukaryota</taxon>
        <taxon>Metazoa</taxon>
        <taxon>Spiralia</taxon>
        <taxon>Lophotrochozoa</taxon>
        <taxon>Annelida</taxon>
        <taxon>Polychaeta</taxon>
        <taxon>Sedentaria</taxon>
        <taxon>Canalipalpata</taxon>
        <taxon>Sabellida</taxon>
        <taxon>Oweniida</taxon>
        <taxon>Oweniidae</taxon>
        <taxon>Owenia</taxon>
    </lineage>
</organism>